<accession>A0A7W3V2W5</accession>
<dbReference type="RefSeq" id="WP_182623011.1">
    <property type="nucleotide sequence ID" value="NZ_JACIUV010000007.1"/>
</dbReference>
<evidence type="ECO:0000313" key="2">
    <source>
        <dbReference type="Proteomes" id="UP000550609"/>
    </source>
</evidence>
<comment type="caution">
    <text evidence="1">The sequence shown here is derived from an EMBL/GenBank/DDBJ whole genome shotgun (WGS) entry which is preliminary data.</text>
</comment>
<name>A0A7W3V2W5_9GAMM</name>
<evidence type="ECO:0008006" key="3">
    <source>
        <dbReference type="Google" id="ProtNLM"/>
    </source>
</evidence>
<gene>
    <name evidence="1" type="ORF">H4O09_13525</name>
</gene>
<proteinExistence type="predicted"/>
<sequence length="192" mass="21326">MSANEGNACLTPDERERLLALDMDAFDQDMQGGWRVLAATPGCQATAAELIRDWREKHQRSDTLLFWHEGQVRAETADTEGAIALFRQSLKPDAPGTRAWNAYVQATLAFMAKDRPALLRAHETLLQVEPPEDMELKDGKVDVTMDNGQTVTLRWPPNIDVVEGLMHCFDADYATAYGQACRQAGAPVSHQD</sequence>
<organism evidence="1 2">
    <name type="scientific">Stenotrophomonas koreensis</name>
    <dbReference type="NCBI Taxonomy" id="266128"/>
    <lineage>
        <taxon>Bacteria</taxon>
        <taxon>Pseudomonadati</taxon>
        <taxon>Pseudomonadota</taxon>
        <taxon>Gammaproteobacteria</taxon>
        <taxon>Lysobacterales</taxon>
        <taxon>Lysobacteraceae</taxon>
        <taxon>Stenotrophomonas</taxon>
    </lineage>
</organism>
<evidence type="ECO:0000313" key="1">
    <source>
        <dbReference type="EMBL" id="MBB1118072.1"/>
    </source>
</evidence>
<dbReference type="EMBL" id="JACIUV010000007">
    <property type="protein sequence ID" value="MBB1118072.1"/>
    <property type="molecule type" value="Genomic_DNA"/>
</dbReference>
<protein>
    <recommendedName>
        <fullName evidence="3">Tetratricopeptide repeat protein</fullName>
    </recommendedName>
</protein>
<reference evidence="1 2" key="1">
    <citation type="submission" date="2020-08" db="EMBL/GenBank/DDBJ databases">
        <title>Stenotrophomonas sp. W1S232.</title>
        <authorList>
            <person name="Deng Y."/>
        </authorList>
    </citation>
    <scope>NUCLEOTIDE SEQUENCE [LARGE SCALE GENOMIC DNA]</scope>
    <source>
        <strain evidence="1 2">W1S232</strain>
    </source>
</reference>
<dbReference type="Proteomes" id="UP000550609">
    <property type="component" value="Unassembled WGS sequence"/>
</dbReference>
<dbReference type="AlphaFoldDB" id="A0A7W3V2W5"/>